<keyword evidence="3 5" id="KW-0238">DNA-binding</keyword>
<keyword evidence="2" id="KW-0805">Transcription regulation</keyword>
<dbReference type="InterPro" id="IPR001647">
    <property type="entry name" value="HTH_TetR"/>
</dbReference>
<dbReference type="InterPro" id="IPR039538">
    <property type="entry name" value="BetI_C"/>
</dbReference>
<evidence type="ECO:0000256" key="2">
    <source>
        <dbReference type="ARBA" id="ARBA00023015"/>
    </source>
</evidence>
<evidence type="ECO:0000313" key="7">
    <source>
        <dbReference type="EMBL" id="MCO1653534.1"/>
    </source>
</evidence>
<dbReference type="InterPro" id="IPR036271">
    <property type="entry name" value="Tet_transcr_reg_TetR-rel_C_sf"/>
</dbReference>
<evidence type="ECO:0000256" key="3">
    <source>
        <dbReference type="ARBA" id="ARBA00023125"/>
    </source>
</evidence>
<dbReference type="InterPro" id="IPR009057">
    <property type="entry name" value="Homeodomain-like_sf"/>
</dbReference>
<dbReference type="Gene3D" id="1.10.357.10">
    <property type="entry name" value="Tetracycline Repressor, domain 2"/>
    <property type="match status" value="1"/>
</dbReference>
<dbReference type="SUPFAM" id="SSF46689">
    <property type="entry name" value="Homeodomain-like"/>
    <property type="match status" value="1"/>
</dbReference>
<gene>
    <name evidence="7" type="ORF">KDL28_00545</name>
</gene>
<keyword evidence="1" id="KW-0678">Repressor</keyword>
<dbReference type="InterPro" id="IPR023772">
    <property type="entry name" value="DNA-bd_HTH_TetR-type_CS"/>
</dbReference>
<dbReference type="PROSITE" id="PS50977">
    <property type="entry name" value="HTH_TETR_2"/>
    <property type="match status" value="1"/>
</dbReference>
<dbReference type="PANTHER" id="PTHR30055">
    <property type="entry name" value="HTH-TYPE TRANSCRIPTIONAL REGULATOR RUTR"/>
    <property type="match status" value="1"/>
</dbReference>
<keyword evidence="8" id="KW-1185">Reference proteome</keyword>
<dbReference type="PANTHER" id="PTHR30055:SF226">
    <property type="entry name" value="HTH-TYPE TRANSCRIPTIONAL REGULATOR PKSA"/>
    <property type="match status" value="1"/>
</dbReference>
<keyword evidence="4" id="KW-0804">Transcription</keyword>
<feature type="DNA-binding region" description="H-T-H motif" evidence="5">
    <location>
        <begin position="31"/>
        <end position="50"/>
    </location>
</feature>
<evidence type="ECO:0000256" key="5">
    <source>
        <dbReference type="PROSITE-ProRule" id="PRU00335"/>
    </source>
</evidence>
<dbReference type="Pfam" id="PF13977">
    <property type="entry name" value="TetR_C_6"/>
    <property type="match status" value="1"/>
</dbReference>
<evidence type="ECO:0000259" key="6">
    <source>
        <dbReference type="PROSITE" id="PS50977"/>
    </source>
</evidence>
<organism evidence="7 8">
    <name type="scientific">Pseudonocardia humida</name>
    <dbReference type="NCBI Taxonomy" id="2800819"/>
    <lineage>
        <taxon>Bacteria</taxon>
        <taxon>Bacillati</taxon>
        <taxon>Actinomycetota</taxon>
        <taxon>Actinomycetes</taxon>
        <taxon>Pseudonocardiales</taxon>
        <taxon>Pseudonocardiaceae</taxon>
        <taxon>Pseudonocardia</taxon>
    </lineage>
</organism>
<accession>A0ABT0ZS53</accession>
<name>A0ABT0ZS53_9PSEU</name>
<reference evidence="7" key="1">
    <citation type="submission" date="2021-04" db="EMBL/GenBank/DDBJ databases">
        <title>Pseudonocardia sp. nov., isolated from sandy soil of mangrove forest.</title>
        <authorList>
            <person name="Zan Z."/>
            <person name="Huang R."/>
            <person name="Liu W."/>
        </authorList>
    </citation>
    <scope>NUCLEOTIDE SEQUENCE</scope>
    <source>
        <strain evidence="7">S2-4</strain>
    </source>
</reference>
<evidence type="ECO:0000256" key="1">
    <source>
        <dbReference type="ARBA" id="ARBA00022491"/>
    </source>
</evidence>
<dbReference type="InterPro" id="IPR050109">
    <property type="entry name" value="HTH-type_TetR-like_transc_reg"/>
</dbReference>
<dbReference type="Pfam" id="PF00440">
    <property type="entry name" value="TetR_N"/>
    <property type="match status" value="1"/>
</dbReference>
<dbReference type="EMBL" id="JAGSOV010000003">
    <property type="protein sequence ID" value="MCO1653534.1"/>
    <property type="molecule type" value="Genomic_DNA"/>
</dbReference>
<sequence length="204" mass="23089">MPRVVDPVERRRHLAEAVWRVVRREGLERASVREVAREAGVSMGSLRHYFDDQSELLTFAMRMVIERVEHRVAVLQVPDDPRLAAGRVLAELLPLDPERRAENEVWLAFTARALVDPQLRALRDEAYDLLRNACRRWVRVLLPTGTTEPGVDLETERLFALLDGLAVHAAMRPEQSSAEGLLAVLHHHLDQITASPRPAPEGLL</sequence>
<dbReference type="SUPFAM" id="SSF48498">
    <property type="entry name" value="Tetracyclin repressor-like, C-terminal domain"/>
    <property type="match status" value="1"/>
</dbReference>
<proteinExistence type="predicted"/>
<comment type="caution">
    <text evidence="7">The sequence shown here is derived from an EMBL/GenBank/DDBJ whole genome shotgun (WGS) entry which is preliminary data.</text>
</comment>
<protein>
    <submittedName>
        <fullName evidence="7">TetR family transcriptional regulator</fullName>
    </submittedName>
</protein>
<evidence type="ECO:0000313" key="8">
    <source>
        <dbReference type="Proteomes" id="UP001165283"/>
    </source>
</evidence>
<evidence type="ECO:0000256" key="4">
    <source>
        <dbReference type="ARBA" id="ARBA00023163"/>
    </source>
</evidence>
<dbReference type="Proteomes" id="UP001165283">
    <property type="component" value="Unassembled WGS sequence"/>
</dbReference>
<dbReference type="PROSITE" id="PS01081">
    <property type="entry name" value="HTH_TETR_1"/>
    <property type="match status" value="1"/>
</dbReference>
<feature type="domain" description="HTH tetR-type" evidence="6">
    <location>
        <begin position="8"/>
        <end position="68"/>
    </location>
</feature>